<dbReference type="STRING" id="6183.A0A5K4FC52"/>
<feature type="compositionally biased region" description="Polar residues" evidence="1">
    <location>
        <begin position="167"/>
        <end position="179"/>
    </location>
</feature>
<protein>
    <submittedName>
        <fullName evidence="3">Recombining binding protein suppressor of hairless</fullName>
    </submittedName>
</protein>
<feature type="region of interest" description="Disordered" evidence="1">
    <location>
        <begin position="1462"/>
        <end position="1522"/>
    </location>
</feature>
<dbReference type="WBParaSite" id="Smp_345370.1">
    <property type="protein sequence ID" value="Smp_345370.1"/>
    <property type="gene ID" value="Smp_345370"/>
</dbReference>
<feature type="compositionally biased region" description="Polar residues" evidence="1">
    <location>
        <begin position="1509"/>
        <end position="1522"/>
    </location>
</feature>
<feature type="region of interest" description="Disordered" evidence="1">
    <location>
        <begin position="1192"/>
        <end position="1216"/>
    </location>
</feature>
<feature type="compositionally biased region" description="Low complexity" evidence="1">
    <location>
        <begin position="1194"/>
        <end position="1206"/>
    </location>
</feature>
<name>A0A5K4FC52_SCHMA</name>
<keyword evidence="2" id="KW-1185">Reference proteome</keyword>
<sequence length="2894" mass="319025">MHRIYVEIYALHYRIHTCDQRYVHNFSAINFGVKEDRVDCVAFFNSIIMITPNELQHSLDVNALQSVSKNLYHPPAKMAAIAASQSHCTRPSSVPGCFEHRGFSVSTKNQLSPVNSDNLSLYSKISPIYQLSLSPTTITCNEEHISPSLRGSALDDETSQKDYVPANSPQSTLVTQYSSGEDCMPPFHYSNSPHLRNPSSSDSSPISIEHNKKHNAVDKSNNDSNTTSNNKESELAPFDFPKLCTKSDGGFALNLPTDVILPEDNKGQSVWNYHQRLMDVIITVVNRSGKILYYDRNLPRQHSFCLDNNDNDNNYANLQTGDSWTSRIQDGDLAIWEKHTSKIFDEASRWSHARNALLEQSLLPINNDDGEVGNQQHKKIESSNSNSLIPSENSSNRHLFDCPIYRVKLGQKWFYVHTFSLPINRCSDSSLLQSDMSLCEPLVVHYHNLRGCDQNVESTGSNASICLKKAIAQSTLSMDLTETNCSNSFKNTVVIPSSSVCENPISSHLIMSTANDHYRIDEPSNGSSKNPLSTGTCLSYIGSPDPSVTGGQKLVFNSISPPPSSPLVLPHHHHVHLTHCHHHHPNEIHDGTAVTSTTNNHHHHHHYVRHHHTPNTSHNSPQPVIVSHLPHQNSIGEKSTWSSDTSHRPMLNQRKINIDNVDCSSSVYHKDSTNYNTLTCQTITDHDYQSHLDPSHHHHYLHHHHHHHHHPHIHTGKNLHSNDYHPYCHQNDKSTITEFVPTSSSSTIKSDNISKSPILVVRKSSSQSHSEHSSTTDNNTVQYGNTNVIGTYCDNNSLLSDISGDSMYEHFDTAFIPTSCNEEFHSRSNTYHYNSNSNHSSNSAVVYSTGNTSESLSDLSFTNTRLPQNNVINSATENVNDENSNEDLHNVLKNTTTTTTTTTNRQLIHENHQNDSCSVQQRSLNKNQYDRRILMLQHLLPPQAIQEIRQIWQEMNRLIKCNSEISRMPLKSSASTIPVTTTTTAEIPNSSSHNVSNVVRENFARRVRQVVRQYLGPKAFITDNLPEPRSEIDSCFKTDDIVMLQSDNSQELGLSTLDYDENGKNSAYDSVINVIEGTNPSFTRPFILSTITTIPSTKSLCASVGSSDTTSSTIGMFSPEISNKLFHNETNIIESNSGVLCPNVTATCATSSKINDTGNTVQKISTSCDETVSNSPLSSCIKQTDERIVSQPLNNNKNNINNSVSNETPYTSSTGNLPRVSTNSQCCMLEWLLSEEADLCILPPSLCQSKVGDKPQQQSISGISPPSSSSLHSQVISPRASCCMASSSQTHNFQYGSPVLTEVAYSPISMSQQKINSELQVNNRSLFSSSNSGSLITTTTTVGAGTVTSSVNLSYVEIRSSQPRTESLLVRLLHPAKNHSVGHHTDMNTSDGGHLLKLSSPTLPRSVAVTSQLVPDTTDFNTSNIITNTESEINNLQRQLNNRKSECRLIAVSLDNLCNNQPTTNSSKRCRSGPATTQSISSPFSPHISPGNKRTRHASQFEEVPSPSIRKNSGISEAQNSDVIPSPPFTSLTQLLLQDFPLVSDIISYSSVDSPKYTSLFGQNDYQCKSTKSFSNAAAQGYENLQCNMITSHDRSKIISSNISQSDHCHSINPPSVVTSEKCTSQGLFINSNNVTFSKPMSSSFDHQPNDENTLSTFSWSTLSPNSNVKSKLESKDKYFVKTNKDSENNSTSSLIPGQSSICQLLLDAQLEPEEISDAVANVENYSNLSFNNNTFSTINKCKEERNSDDTSSFKINLQFTSIAYDNQPFSRLLASTTSTSSCGGLSSTGPTNSCSSILPPPPSSYSIAPVEWNDDDLQQLIHEAITNPNDALLEENNRNTSSSCSSSLDLPKRHPSTSSKEISEEVEILCEILRRDELERNNEKNEYCHPNQCDTTTAVTTTSTINTPIVTGTEAGNNNSLPYLSESPSSKRSRFSSSTSISDHQVDTVGDNMASVDGDFVHRDEVNWQNDAKAVARICEQLQQGLVTEKLPVTSSNNDSNNGAVTEFSGYSVKINDHNNSSTPALSSNTPDYSIPRNDIIVSLKHVSPVQDPAMTNLMTTTCTTWSSYSPQTTSGIGHTVLRRHNSGNNGISGSSSSVITTTTNTTTTITNVVNKAAVAAALASQQAAASQRNQLTNQRLLAEQRKRLIQHQLYNQVAVYSLNSSVNSRNPMSNSDSNPPVNTFFVNENTYGIQNLPSFNISSTTTNNTIISTTTTTTTSHNDHNPTYHLLHVIPNKSINRKSLSLDTNTNTQNMNVSLLNLNATTVISSNSPSFSSTSKSGNFYHYYHHHRPEDLSRFLKEVGPNVQVQLSCSIPTIDNHQLSNTHKTPYVNPALHHRNTVKMQRPSAKHQLIAKTTPITPTTPSSTSSIFHNSQTFVLQSSSIGSLSSSLSSRKTSSASPVYCSHSSTVSNLSSVNNPNKISREDSIVLSQKHFPFVDNNNNSCLFKTELHQGLVDLQGIHQNDSVVPATTIIITTDNNHSSFQCSQVSNKFSDDSLPITTYQACSSTEVDQSSPAATASTSSLSSSLSYVSRVPSSSLMAHNESAYSNISCIESPMNSVHCPEWSLPQPVFVQHQKINSDFDNISLCNNTVYPQSVYLAHSYRSQVFPNSHKTNNNHKIDTSNYLTRNDSSYCNNNTLMINHSNIVYPLTPCNSLSPISVSANTSPSSSTTSGYLKSPPPPLPPSACQQSIELAYSTSSSSLDTLVNNYYEINSTNGSYDCCFNNYSSYPTFHRNLSTTSNSSTISYNYNHTSQDTPVTTIIDPHLESMLQSNYKHQYQQQNEENLLPDDLINDVFDLEIMIATKQQREYHHHNSTTNELRYLTVDTPPVTNKQQQQQPQLTLLNNSNVELSTSSSRLSSPSILNATNQCSTTTTTNTSGAAVIVVVTR</sequence>
<accession>A0A5K4FC52</accession>
<feature type="compositionally biased region" description="Basic residues" evidence="1">
    <location>
        <begin position="696"/>
        <end position="717"/>
    </location>
</feature>
<feature type="compositionally biased region" description="Low complexity" evidence="1">
    <location>
        <begin position="1926"/>
        <end position="1943"/>
    </location>
</feature>
<reference evidence="2" key="1">
    <citation type="journal article" date="2012" name="PLoS Negl. Trop. Dis.">
        <title>A systematically improved high quality genome and transcriptome of the human blood fluke Schistosoma mansoni.</title>
        <authorList>
            <person name="Protasio A.V."/>
            <person name="Tsai I.J."/>
            <person name="Babbage A."/>
            <person name="Nichol S."/>
            <person name="Hunt M."/>
            <person name="Aslett M.A."/>
            <person name="De Silva N."/>
            <person name="Velarde G.S."/>
            <person name="Anderson T.J."/>
            <person name="Clark R.C."/>
            <person name="Davidson C."/>
            <person name="Dillon G.P."/>
            <person name="Holroyd N.E."/>
            <person name="LoVerde P.T."/>
            <person name="Lloyd C."/>
            <person name="McQuillan J."/>
            <person name="Oliveira G."/>
            <person name="Otto T.D."/>
            <person name="Parker-Manuel S.J."/>
            <person name="Quail M.A."/>
            <person name="Wilson R.A."/>
            <person name="Zerlotini A."/>
            <person name="Dunne D.W."/>
            <person name="Berriman M."/>
        </authorList>
    </citation>
    <scope>NUCLEOTIDE SEQUENCE [LARGE SCALE GENOMIC DNA]</scope>
    <source>
        <strain evidence="2">Puerto Rican</strain>
    </source>
</reference>
<evidence type="ECO:0000313" key="3">
    <source>
        <dbReference type="WBParaSite" id="Smp_345370.1"/>
    </source>
</evidence>
<evidence type="ECO:0000256" key="1">
    <source>
        <dbReference type="SAM" id="MobiDB-lite"/>
    </source>
</evidence>
<dbReference type="Proteomes" id="UP000008854">
    <property type="component" value="Unassembled WGS sequence"/>
</dbReference>
<evidence type="ECO:0000313" key="2">
    <source>
        <dbReference type="Proteomes" id="UP000008854"/>
    </source>
</evidence>
<feature type="compositionally biased region" description="Low complexity" evidence="1">
    <location>
        <begin position="1479"/>
        <end position="1490"/>
    </location>
</feature>
<proteinExistence type="predicted"/>
<reference evidence="3" key="2">
    <citation type="submission" date="2019-11" db="UniProtKB">
        <authorList>
            <consortium name="WormBaseParasite"/>
        </authorList>
    </citation>
    <scope>IDENTIFICATION</scope>
    <source>
        <strain evidence="3">Puerto Rican</strain>
    </source>
</reference>
<organism evidence="2 3">
    <name type="scientific">Schistosoma mansoni</name>
    <name type="common">Blood fluke</name>
    <dbReference type="NCBI Taxonomy" id="6183"/>
    <lineage>
        <taxon>Eukaryota</taxon>
        <taxon>Metazoa</taxon>
        <taxon>Spiralia</taxon>
        <taxon>Lophotrochozoa</taxon>
        <taxon>Platyhelminthes</taxon>
        <taxon>Trematoda</taxon>
        <taxon>Digenea</taxon>
        <taxon>Strigeidida</taxon>
        <taxon>Schistosomatoidea</taxon>
        <taxon>Schistosomatidae</taxon>
        <taxon>Schistosoma</taxon>
    </lineage>
</organism>
<feature type="region of interest" description="Disordered" evidence="1">
    <location>
        <begin position="1834"/>
        <end position="1862"/>
    </location>
</feature>
<dbReference type="InParanoid" id="A0A5K4FC52"/>
<feature type="region of interest" description="Disordered" evidence="1">
    <location>
        <begin position="149"/>
        <end position="234"/>
    </location>
</feature>
<feature type="compositionally biased region" description="Low complexity" evidence="1">
    <location>
        <begin position="198"/>
        <end position="208"/>
    </location>
</feature>
<feature type="compositionally biased region" description="Polar residues" evidence="1">
    <location>
        <begin position="1207"/>
        <end position="1216"/>
    </location>
</feature>
<feature type="region of interest" description="Disordered" evidence="1">
    <location>
        <begin position="761"/>
        <end position="784"/>
    </location>
</feature>
<feature type="region of interest" description="Disordered" evidence="1">
    <location>
        <begin position="695"/>
        <end position="717"/>
    </location>
</feature>
<feature type="region of interest" description="Disordered" evidence="1">
    <location>
        <begin position="1910"/>
        <end position="1946"/>
    </location>
</feature>
<feature type="compositionally biased region" description="Polar residues" evidence="1">
    <location>
        <begin position="775"/>
        <end position="784"/>
    </location>
</feature>